<evidence type="ECO:0000256" key="2">
    <source>
        <dbReference type="ARBA" id="ARBA00022448"/>
    </source>
</evidence>
<dbReference type="InterPro" id="IPR017871">
    <property type="entry name" value="ABC_transporter-like_CS"/>
</dbReference>
<name>A0ABT3GEA1_9BACT</name>
<evidence type="ECO:0000256" key="1">
    <source>
        <dbReference type="ARBA" id="ARBA00005417"/>
    </source>
</evidence>
<dbReference type="PANTHER" id="PTHR42734:SF5">
    <property type="entry name" value="IRON TRANSPORT SYSTEM ATP-BINDING PROTEIN HI_0361-RELATED"/>
    <property type="match status" value="1"/>
</dbReference>
<evidence type="ECO:0000259" key="5">
    <source>
        <dbReference type="PROSITE" id="PS50893"/>
    </source>
</evidence>
<dbReference type="InterPro" id="IPR003593">
    <property type="entry name" value="AAA+_ATPase"/>
</dbReference>
<accession>A0ABT3GEA1</accession>
<dbReference type="EMBL" id="JAPDDT010000001">
    <property type="protein sequence ID" value="MCW1921771.1"/>
    <property type="molecule type" value="Genomic_DNA"/>
</dbReference>
<dbReference type="CDD" id="cd03235">
    <property type="entry name" value="ABC_Metallic_Cations"/>
    <property type="match status" value="1"/>
</dbReference>
<dbReference type="Proteomes" id="UP001320876">
    <property type="component" value="Unassembled WGS sequence"/>
</dbReference>
<dbReference type="PROSITE" id="PS00211">
    <property type="entry name" value="ABC_TRANSPORTER_1"/>
    <property type="match status" value="1"/>
</dbReference>
<keyword evidence="2" id="KW-0813">Transport</keyword>
<protein>
    <submittedName>
        <fullName evidence="6">ABC transporter ATP-binding protein</fullName>
    </submittedName>
</protein>
<reference evidence="6 7" key="1">
    <citation type="submission" date="2022-10" db="EMBL/GenBank/DDBJ databases">
        <title>Luteolibacter arcticus strain CCTCC AB 2014275, whole genome shotgun sequencing project.</title>
        <authorList>
            <person name="Zhao G."/>
            <person name="Shen L."/>
        </authorList>
    </citation>
    <scope>NUCLEOTIDE SEQUENCE [LARGE SCALE GENOMIC DNA]</scope>
    <source>
        <strain evidence="6 7">CCTCC AB 2014275</strain>
    </source>
</reference>
<dbReference type="InterPro" id="IPR050153">
    <property type="entry name" value="Metal_Ion_Import_ABC"/>
</dbReference>
<evidence type="ECO:0000313" key="6">
    <source>
        <dbReference type="EMBL" id="MCW1921771.1"/>
    </source>
</evidence>
<keyword evidence="7" id="KW-1185">Reference proteome</keyword>
<evidence type="ECO:0000313" key="7">
    <source>
        <dbReference type="Proteomes" id="UP001320876"/>
    </source>
</evidence>
<dbReference type="InterPro" id="IPR003439">
    <property type="entry name" value="ABC_transporter-like_ATP-bd"/>
</dbReference>
<dbReference type="PROSITE" id="PS50893">
    <property type="entry name" value="ABC_TRANSPORTER_2"/>
    <property type="match status" value="1"/>
</dbReference>
<proteinExistence type="inferred from homology"/>
<dbReference type="Gene3D" id="3.40.50.300">
    <property type="entry name" value="P-loop containing nucleotide triphosphate hydrolases"/>
    <property type="match status" value="1"/>
</dbReference>
<keyword evidence="4 6" id="KW-0067">ATP-binding</keyword>
<keyword evidence="3" id="KW-0547">Nucleotide-binding</keyword>
<dbReference type="InterPro" id="IPR027417">
    <property type="entry name" value="P-loop_NTPase"/>
</dbReference>
<organism evidence="6 7">
    <name type="scientific">Luteolibacter arcticus</name>
    <dbReference type="NCBI Taxonomy" id="1581411"/>
    <lineage>
        <taxon>Bacteria</taxon>
        <taxon>Pseudomonadati</taxon>
        <taxon>Verrucomicrobiota</taxon>
        <taxon>Verrucomicrobiia</taxon>
        <taxon>Verrucomicrobiales</taxon>
        <taxon>Verrucomicrobiaceae</taxon>
        <taxon>Luteolibacter</taxon>
    </lineage>
</organism>
<gene>
    <name evidence="6" type="ORF">OKA05_04350</name>
</gene>
<comment type="caution">
    <text evidence="6">The sequence shown here is derived from an EMBL/GenBank/DDBJ whole genome shotgun (WGS) entry which is preliminary data.</text>
</comment>
<evidence type="ECO:0000256" key="4">
    <source>
        <dbReference type="ARBA" id="ARBA00022840"/>
    </source>
</evidence>
<dbReference type="RefSeq" id="WP_264485880.1">
    <property type="nucleotide sequence ID" value="NZ_JAPDDT010000001.1"/>
</dbReference>
<dbReference type="PANTHER" id="PTHR42734">
    <property type="entry name" value="METAL TRANSPORT SYSTEM ATP-BINDING PROTEIN TM_0124-RELATED"/>
    <property type="match status" value="1"/>
</dbReference>
<dbReference type="Pfam" id="PF00005">
    <property type="entry name" value="ABC_tran"/>
    <property type="match status" value="1"/>
</dbReference>
<dbReference type="SMART" id="SM00382">
    <property type="entry name" value="AAA"/>
    <property type="match status" value="1"/>
</dbReference>
<evidence type="ECO:0000256" key="3">
    <source>
        <dbReference type="ARBA" id="ARBA00022741"/>
    </source>
</evidence>
<dbReference type="GO" id="GO:0005524">
    <property type="term" value="F:ATP binding"/>
    <property type="evidence" value="ECO:0007669"/>
    <property type="project" value="UniProtKB-KW"/>
</dbReference>
<dbReference type="SUPFAM" id="SSF52540">
    <property type="entry name" value="P-loop containing nucleoside triphosphate hydrolases"/>
    <property type="match status" value="1"/>
</dbReference>
<feature type="domain" description="ABC transporter" evidence="5">
    <location>
        <begin position="18"/>
        <end position="249"/>
    </location>
</feature>
<comment type="similarity">
    <text evidence="1">Belongs to the ABC transporter superfamily.</text>
</comment>
<sequence>MSHEHHDCCAHHAHHHELVIDSLRVYYRDTLALDDVSFATSCGNRVALVGPNGAGKSTLLKAIAGLVPRTGGNIRWRGSAVKRWSREFAYLPQREEVDWSFPITVRGLVEMGRYPQTGMWRRFRPEDDAAVDTALASLDLLDLQKRQIRELSGGQQQRAFLARALAQEAHVLLLDEPFTGLDRNASRQLGELLAKLSQEGRLVIASHHDLSTVPKLFDLALLLKTRPIAFGPAAEALAEANIDLAFGHVSDREDRAAPQPTGASAL</sequence>